<dbReference type="SMART" id="SM00510">
    <property type="entry name" value="TFS2M"/>
    <property type="match status" value="1"/>
</dbReference>
<dbReference type="InterPro" id="IPR017923">
    <property type="entry name" value="TFIIS_N"/>
</dbReference>
<comment type="function">
    <text evidence="11">Necessary for efficient RNA polymerase II transcription elongation past template-encoded arresting sites. The arresting sites in DNA have the property of trapping a certain fraction of elongating RNA polymerases that pass through, resulting in locked ternary complexes. Cleavage of the nascent transcript by S-II allows the resumption of elongation from the new 3'-terminus.</text>
</comment>
<feature type="domain" description="TFIIS central" evidence="18">
    <location>
        <begin position="138"/>
        <end position="255"/>
    </location>
</feature>
<evidence type="ECO:0000256" key="13">
    <source>
        <dbReference type="PROSITE-ProRule" id="PRU00649"/>
    </source>
</evidence>
<evidence type="ECO:0000259" key="17">
    <source>
        <dbReference type="PROSITE" id="PS51319"/>
    </source>
</evidence>
<sequence>MGAEDEVLKIGKKLERLISSDTTDHASALDLLKALQDTKMTLEVLQKTRIGMTVNNLRKASSNDEVVTLAKTLIKNWKKLLPADSPGGLSRSSSRSSGDASSQRMDETSNDGTDEGKSDADKDGSSGQSKTHNTTDAVRIKCRELLSAALRKVQIHLINNLGIPTYLVHLFLSAIFEEFGNTEMKYKNRVRSRVANLKDSRNPQLRQNVLIGLISAQKIAALTAEEMASKEMKQLREKLTKEAINDHQMAKTGGTTTDLFKCGKCRKNNCTYNQVQTRSADEPMTTFVYCNECGNRWKFC</sequence>
<organism evidence="19 20">
    <name type="scientific">Lymnaea stagnalis</name>
    <name type="common">Great pond snail</name>
    <name type="synonym">Helix stagnalis</name>
    <dbReference type="NCBI Taxonomy" id="6523"/>
    <lineage>
        <taxon>Eukaryota</taxon>
        <taxon>Metazoa</taxon>
        <taxon>Spiralia</taxon>
        <taxon>Lophotrochozoa</taxon>
        <taxon>Mollusca</taxon>
        <taxon>Gastropoda</taxon>
        <taxon>Heterobranchia</taxon>
        <taxon>Euthyneura</taxon>
        <taxon>Panpulmonata</taxon>
        <taxon>Hygrophila</taxon>
        <taxon>Lymnaeoidea</taxon>
        <taxon>Lymnaeidae</taxon>
        <taxon>Lymnaea</taxon>
    </lineage>
</organism>
<dbReference type="NCBIfam" id="TIGR01385">
    <property type="entry name" value="TFSII"/>
    <property type="match status" value="1"/>
</dbReference>
<feature type="region of interest" description="Disordered" evidence="15">
    <location>
        <begin position="84"/>
        <end position="135"/>
    </location>
</feature>
<keyword evidence="4 14" id="KW-0479">Metal-binding</keyword>
<dbReference type="InterPro" id="IPR035100">
    <property type="entry name" value="TF_IIS-typ"/>
</dbReference>
<feature type="compositionally biased region" description="Polar residues" evidence="15">
    <location>
        <begin position="125"/>
        <end position="135"/>
    </location>
</feature>
<dbReference type="SUPFAM" id="SSF46942">
    <property type="entry name" value="Elongation factor TFIIS domain 2"/>
    <property type="match status" value="1"/>
</dbReference>
<dbReference type="CDD" id="cd00183">
    <property type="entry name" value="TFIIS_I"/>
    <property type="match status" value="1"/>
</dbReference>
<dbReference type="FunFam" id="2.20.25.10:FF:000001">
    <property type="entry name" value="Probable Transcription elongation factor S-II"/>
    <property type="match status" value="1"/>
</dbReference>
<dbReference type="PANTHER" id="PTHR11477:SF0">
    <property type="entry name" value="IP08861P-RELATED"/>
    <property type="match status" value="1"/>
</dbReference>
<feature type="compositionally biased region" description="Low complexity" evidence="15">
    <location>
        <begin position="85"/>
        <end position="103"/>
    </location>
</feature>
<dbReference type="InterPro" id="IPR003618">
    <property type="entry name" value="TFIIS_cen_dom"/>
</dbReference>
<evidence type="ECO:0000313" key="19">
    <source>
        <dbReference type="EMBL" id="CAL1531134.1"/>
    </source>
</evidence>
<evidence type="ECO:0000259" key="16">
    <source>
        <dbReference type="PROSITE" id="PS51133"/>
    </source>
</evidence>
<reference evidence="19 20" key="1">
    <citation type="submission" date="2024-04" db="EMBL/GenBank/DDBJ databases">
        <authorList>
            <consortium name="Genoscope - CEA"/>
            <person name="William W."/>
        </authorList>
    </citation>
    <scope>NUCLEOTIDE SEQUENCE [LARGE SCALE GENOMIC DNA]</scope>
</reference>
<protein>
    <recommendedName>
        <fullName evidence="14">Transcription elongation factor</fullName>
    </recommendedName>
</protein>
<dbReference type="SUPFAM" id="SSF47676">
    <property type="entry name" value="Conserved domain common to transcription factors TFIIS, elongin A, CRSP70"/>
    <property type="match status" value="1"/>
</dbReference>
<dbReference type="Pfam" id="PF08711">
    <property type="entry name" value="Med26"/>
    <property type="match status" value="1"/>
</dbReference>
<name>A0AAV2HBM6_LYMST</name>
<evidence type="ECO:0000256" key="3">
    <source>
        <dbReference type="ARBA" id="ARBA00022553"/>
    </source>
</evidence>
<dbReference type="PIRSF" id="PIRSF006704">
    <property type="entry name" value="TF_IIS"/>
    <property type="match status" value="1"/>
</dbReference>
<evidence type="ECO:0000256" key="4">
    <source>
        <dbReference type="ARBA" id="ARBA00022723"/>
    </source>
</evidence>
<dbReference type="InterPro" id="IPR001222">
    <property type="entry name" value="Znf_TFIIS"/>
</dbReference>
<evidence type="ECO:0000256" key="10">
    <source>
        <dbReference type="ARBA" id="ARBA00023242"/>
    </source>
</evidence>
<dbReference type="CDD" id="cd13749">
    <property type="entry name" value="Zn-ribbon_TFIIS"/>
    <property type="match status" value="1"/>
</dbReference>
<keyword evidence="8 14" id="KW-0238">DNA-binding</keyword>
<keyword evidence="7 14" id="KW-0805">Transcription regulation</keyword>
<evidence type="ECO:0000256" key="11">
    <source>
        <dbReference type="ARBA" id="ARBA00025408"/>
    </source>
</evidence>
<dbReference type="GO" id="GO:0008270">
    <property type="term" value="F:zinc ion binding"/>
    <property type="evidence" value="ECO:0007669"/>
    <property type="project" value="UniProtKB-UniRule"/>
</dbReference>
<dbReference type="PROSITE" id="PS51319">
    <property type="entry name" value="TFIIS_N"/>
    <property type="match status" value="1"/>
</dbReference>
<keyword evidence="3" id="KW-0597">Phosphoprotein</keyword>
<dbReference type="Gene3D" id="2.20.25.10">
    <property type="match status" value="1"/>
</dbReference>
<feature type="domain" description="TFIIS N-terminal" evidence="17">
    <location>
        <begin position="5"/>
        <end position="84"/>
    </location>
</feature>
<evidence type="ECO:0000256" key="15">
    <source>
        <dbReference type="SAM" id="MobiDB-lite"/>
    </source>
</evidence>
<dbReference type="GO" id="GO:0006368">
    <property type="term" value="P:transcription elongation by RNA polymerase II"/>
    <property type="evidence" value="ECO:0007669"/>
    <property type="project" value="InterPro"/>
</dbReference>
<dbReference type="InterPro" id="IPR006289">
    <property type="entry name" value="TFSII"/>
</dbReference>
<dbReference type="GO" id="GO:0003677">
    <property type="term" value="F:DNA binding"/>
    <property type="evidence" value="ECO:0007669"/>
    <property type="project" value="UniProtKB-KW"/>
</dbReference>
<dbReference type="Proteomes" id="UP001497497">
    <property type="component" value="Unassembled WGS sequence"/>
</dbReference>
<dbReference type="Pfam" id="PF07500">
    <property type="entry name" value="TFIIS_M"/>
    <property type="match status" value="1"/>
</dbReference>
<dbReference type="SMART" id="SM00509">
    <property type="entry name" value="TFS2N"/>
    <property type="match status" value="1"/>
</dbReference>
<dbReference type="Gene3D" id="1.10.472.30">
    <property type="entry name" value="Transcription elongation factor S-II, central domain"/>
    <property type="match status" value="1"/>
</dbReference>
<keyword evidence="10 13" id="KW-0539">Nucleus</keyword>
<dbReference type="PROSITE" id="PS51321">
    <property type="entry name" value="TFIIS_CENTRAL"/>
    <property type="match status" value="1"/>
</dbReference>
<dbReference type="PROSITE" id="PS51133">
    <property type="entry name" value="ZF_TFIIS_2"/>
    <property type="match status" value="1"/>
</dbReference>
<dbReference type="InterPro" id="IPR036575">
    <property type="entry name" value="TFIIS_cen_dom_sf"/>
</dbReference>
<evidence type="ECO:0000259" key="18">
    <source>
        <dbReference type="PROSITE" id="PS51321"/>
    </source>
</evidence>
<comment type="subcellular location">
    <subcellularLocation>
        <location evidence="1 13 14">Nucleus</location>
    </subcellularLocation>
</comment>
<evidence type="ECO:0000256" key="14">
    <source>
        <dbReference type="RuleBase" id="RU368078"/>
    </source>
</evidence>
<evidence type="ECO:0000256" key="7">
    <source>
        <dbReference type="ARBA" id="ARBA00023015"/>
    </source>
</evidence>
<keyword evidence="5 12" id="KW-0863">Zinc-finger</keyword>
<dbReference type="GO" id="GO:0005634">
    <property type="term" value="C:nucleus"/>
    <property type="evidence" value="ECO:0007669"/>
    <property type="project" value="UniProtKB-SubCell"/>
</dbReference>
<evidence type="ECO:0000256" key="2">
    <source>
        <dbReference type="ARBA" id="ARBA00009647"/>
    </source>
</evidence>
<evidence type="ECO:0000256" key="5">
    <source>
        <dbReference type="ARBA" id="ARBA00022771"/>
    </source>
</evidence>
<evidence type="ECO:0000256" key="6">
    <source>
        <dbReference type="ARBA" id="ARBA00022833"/>
    </source>
</evidence>
<evidence type="ECO:0000256" key="1">
    <source>
        <dbReference type="ARBA" id="ARBA00004123"/>
    </source>
</evidence>
<dbReference type="SUPFAM" id="SSF57783">
    <property type="entry name" value="Zinc beta-ribbon"/>
    <property type="match status" value="1"/>
</dbReference>
<comment type="similarity">
    <text evidence="2 14">Belongs to the TFS-II family.</text>
</comment>
<dbReference type="Gene3D" id="1.20.930.10">
    <property type="entry name" value="Conserved domain common to transcription factors TFIIS, elongin A, CRSP70"/>
    <property type="match status" value="1"/>
</dbReference>
<evidence type="ECO:0000256" key="8">
    <source>
        <dbReference type="ARBA" id="ARBA00023125"/>
    </source>
</evidence>
<dbReference type="AlphaFoldDB" id="A0AAV2HBM6"/>
<comment type="caution">
    <text evidence="19">The sequence shown here is derived from an EMBL/GenBank/DDBJ whole genome shotgun (WGS) entry which is preliminary data.</text>
</comment>
<dbReference type="SMART" id="SM00440">
    <property type="entry name" value="ZnF_C2C2"/>
    <property type="match status" value="1"/>
</dbReference>
<keyword evidence="9 14" id="KW-0804">Transcription</keyword>
<gene>
    <name evidence="19" type="ORF">GSLYS_00005230001</name>
</gene>
<evidence type="ECO:0000256" key="12">
    <source>
        <dbReference type="PROSITE-ProRule" id="PRU00472"/>
    </source>
</evidence>
<dbReference type="Pfam" id="PF01096">
    <property type="entry name" value="Zn_ribbon_TFIIS"/>
    <property type="match status" value="1"/>
</dbReference>
<dbReference type="FunFam" id="1.20.930.10:FF:000002">
    <property type="entry name" value="Transcription elongation factor A (SII), 1"/>
    <property type="match status" value="1"/>
</dbReference>
<feature type="compositionally biased region" description="Basic and acidic residues" evidence="15">
    <location>
        <begin position="114"/>
        <end position="124"/>
    </location>
</feature>
<evidence type="ECO:0000256" key="9">
    <source>
        <dbReference type="ARBA" id="ARBA00023163"/>
    </source>
</evidence>
<proteinExistence type="inferred from homology"/>
<dbReference type="InterPro" id="IPR035441">
    <property type="entry name" value="TFIIS/LEDGF_dom_sf"/>
</dbReference>
<keyword evidence="6 14" id="KW-0862">Zinc</keyword>
<evidence type="ECO:0000313" key="20">
    <source>
        <dbReference type="Proteomes" id="UP001497497"/>
    </source>
</evidence>
<feature type="domain" description="TFIIS-type" evidence="16">
    <location>
        <begin position="258"/>
        <end position="298"/>
    </location>
</feature>
<dbReference type="EMBL" id="CAXITT010000081">
    <property type="protein sequence ID" value="CAL1531134.1"/>
    <property type="molecule type" value="Genomic_DNA"/>
</dbReference>
<keyword evidence="20" id="KW-1185">Reference proteome</keyword>
<dbReference type="PANTHER" id="PTHR11477">
    <property type="entry name" value="TRANSCRIPTION FACTOR S-II ZINC FINGER DOMAIN-CONTAINING PROTEIN"/>
    <property type="match status" value="1"/>
</dbReference>
<dbReference type="InterPro" id="IPR003617">
    <property type="entry name" value="TFIIS/CRSP70_N_sub"/>
</dbReference>
<accession>A0AAV2HBM6</accession>
<dbReference type="PROSITE" id="PS00466">
    <property type="entry name" value="ZF_TFIIS_1"/>
    <property type="match status" value="1"/>
</dbReference>